<reference evidence="1 3" key="1">
    <citation type="journal article" date="2014" name="Nat. Genet.">
        <title>Genome and transcriptome of the porcine whipworm Trichuris suis.</title>
        <authorList>
            <person name="Jex A.R."/>
            <person name="Nejsum P."/>
            <person name="Schwarz E.M."/>
            <person name="Hu L."/>
            <person name="Young N.D."/>
            <person name="Hall R.S."/>
            <person name="Korhonen P.K."/>
            <person name="Liao S."/>
            <person name="Thamsborg S."/>
            <person name="Xia J."/>
            <person name="Xu P."/>
            <person name="Wang S."/>
            <person name="Scheerlinck J.P."/>
            <person name="Hofmann A."/>
            <person name="Sternberg P.W."/>
            <person name="Wang J."/>
            <person name="Gasser R.B."/>
        </authorList>
    </citation>
    <scope>NUCLEOTIDE SEQUENCE [LARGE SCALE GENOMIC DNA]</scope>
    <source>
        <strain evidence="2">DCEP-RM93F</strain>
        <strain evidence="1">DCEP-RM93M</strain>
    </source>
</reference>
<organism evidence="1 3">
    <name type="scientific">Trichuris suis</name>
    <name type="common">pig whipworm</name>
    <dbReference type="NCBI Taxonomy" id="68888"/>
    <lineage>
        <taxon>Eukaryota</taxon>
        <taxon>Metazoa</taxon>
        <taxon>Ecdysozoa</taxon>
        <taxon>Nematoda</taxon>
        <taxon>Enoplea</taxon>
        <taxon>Dorylaimia</taxon>
        <taxon>Trichinellida</taxon>
        <taxon>Trichuridae</taxon>
        <taxon>Trichuris</taxon>
    </lineage>
</organism>
<gene>
    <name evidence="1" type="ORF">M513_13129</name>
    <name evidence="2" type="ORF">M514_13129</name>
</gene>
<dbReference type="Proteomes" id="UP000030758">
    <property type="component" value="Unassembled WGS sequence"/>
</dbReference>
<dbReference type="Proteomes" id="UP000030764">
    <property type="component" value="Unassembled WGS sequence"/>
</dbReference>
<evidence type="ECO:0000313" key="1">
    <source>
        <dbReference type="EMBL" id="KFD45997.1"/>
    </source>
</evidence>
<protein>
    <submittedName>
        <fullName evidence="1">Uncharacterized protein</fullName>
    </submittedName>
</protein>
<evidence type="ECO:0000313" key="2">
    <source>
        <dbReference type="EMBL" id="KFD67540.1"/>
    </source>
</evidence>
<dbReference type="EMBL" id="KL367513">
    <property type="protein sequence ID" value="KFD67540.1"/>
    <property type="molecule type" value="Genomic_DNA"/>
</dbReference>
<name>A0A085LM01_9BILA</name>
<keyword evidence="3" id="KW-1185">Reference proteome</keyword>
<dbReference type="AlphaFoldDB" id="A0A085LM01"/>
<proteinExistence type="predicted"/>
<sequence>MVVSIQNDAAYLRRRRCVGMLAAHQEERNKNRLSSFNKAQVSNGWSPRRLSRSCSGVNAFSRQTECLQLRMLLVGQWRPSNGARNAACATAPALSCIALQLGPPLYLGPFDSSSSVLTFDSAVEARCRAYLKLYASIAPMRMMRKWVSVNARRCVLHLR</sequence>
<evidence type="ECO:0000313" key="3">
    <source>
        <dbReference type="Proteomes" id="UP000030764"/>
    </source>
</evidence>
<dbReference type="EMBL" id="KL363404">
    <property type="protein sequence ID" value="KFD45997.1"/>
    <property type="molecule type" value="Genomic_DNA"/>
</dbReference>
<accession>A0A085LM01</accession>